<evidence type="ECO:0000256" key="1">
    <source>
        <dbReference type="ARBA" id="ARBA00009427"/>
    </source>
</evidence>
<dbReference type="GO" id="GO:0036430">
    <property type="term" value="F:CMP kinase activity"/>
    <property type="evidence" value="ECO:0007669"/>
    <property type="project" value="RHEA"/>
</dbReference>
<gene>
    <name evidence="8" type="primary">cmk</name>
    <name evidence="11" type="ORF">ESZ91_11135</name>
</gene>
<dbReference type="AlphaFoldDB" id="A0A4Q2K4G9"/>
<dbReference type="InterPro" id="IPR008243">
    <property type="entry name" value="Chorismate_mutase_AroH"/>
</dbReference>
<evidence type="ECO:0000256" key="9">
    <source>
        <dbReference type="PROSITE-ProRule" id="PRU00514"/>
    </source>
</evidence>
<organism evidence="11 12">
    <name type="scientific">Candidatus Borkfalkia ceftriaxoniphila</name>
    <dbReference type="NCBI Taxonomy" id="2508949"/>
    <lineage>
        <taxon>Bacteria</taxon>
        <taxon>Bacillati</taxon>
        <taxon>Bacillota</taxon>
        <taxon>Clostridia</taxon>
        <taxon>Christensenellales</taxon>
        <taxon>Christensenellaceae</taxon>
        <taxon>Candidatus Borkfalkia</taxon>
    </lineage>
</organism>
<dbReference type="Pfam" id="PF07736">
    <property type="entry name" value="CM_1"/>
    <property type="match status" value="1"/>
</dbReference>
<evidence type="ECO:0000256" key="6">
    <source>
        <dbReference type="ARBA" id="ARBA00047615"/>
    </source>
</evidence>
<sequence length="333" mass="37048">MKAIRGATTISADTPAEIKDAVGELLIQMREQNGLTDENMICILFSNTSDIKSAYPAKAAREAGFYSCALFSSLEPEIEGALPLCIRVMILAEIENPVPVYLRGAANLRKDLKKFAVALDGPSGSGKSTVAKMLARKLNILYLDTGAMYRACALKAIGEKVERFTEDAVAPLIENISLNIQYTDGAQRTILDGEDVSEKIRRPEVSMAASAISALPCVRKKMVEMQREIARKMSCVLDGRDIGTHVLPDAPFKFFVTASSRVRAKRRYDELRQKGYDVEYDNVLQEIEERDYNDSHRAFSPLRQAEDAVVVNTDEMNAQEVLDFIVRKIQEKV</sequence>
<keyword evidence="4 8" id="KW-0418">Kinase</keyword>
<evidence type="ECO:0000313" key="11">
    <source>
        <dbReference type="EMBL" id="RXZ57898.1"/>
    </source>
</evidence>
<dbReference type="HAMAP" id="MF_00238">
    <property type="entry name" value="Cytidyl_kinase_type1"/>
    <property type="match status" value="1"/>
</dbReference>
<keyword evidence="5 8" id="KW-0067">ATP-binding</keyword>
<comment type="similarity">
    <text evidence="1 8">Belongs to the cytidylate kinase family. Type 1 subfamily.</text>
</comment>
<dbReference type="PROSITE" id="PS51167">
    <property type="entry name" value="CHORISMATE_MUT_1"/>
    <property type="match status" value="1"/>
</dbReference>
<dbReference type="InterPro" id="IPR003136">
    <property type="entry name" value="Cytidylate_kin"/>
</dbReference>
<comment type="catalytic activity">
    <reaction evidence="9">
        <text>chorismate = prephenate</text>
        <dbReference type="Rhea" id="RHEA:13897"/>
        <dbReference type="ChEBI" id="CHEBI:29748"/>
        <dbReference type="ChEBI" id="CHEBI:29934"/>
        <dbReference type="EC" id="5.4.99.5"/>
    </reaction>
</comment>
<dbReference type="Gene3D" id="3.40.50.300">
    <property type="entry name" value="P-loop containing nucleotide triphosphate hydrolases"/>
    <property type="match status" value="1"/>
</dbReference>
<dbReference type="GO" id="GO:0005524">
    <property type="term" value="F:ATP binding"/>
    <property type="evidence" value="ECO:0007669"/>
    <property type="project" value="UniProtKB-UniRule"/>
</dbReference>
<evidence type="ECO:0000256" key="7">
    <source>
        <dbReference type="ARBA" id="ARBA00048478"/>
    </source>
</evidence>
<reference evidence="11 12" key="1">
    <citation type="journal article" date="2019" name="Gut">
        <title>Antibiotics-induced monodominance of a novel gut bacterial order.</title>
        <authorList>
            <person name="Hildebrand F."/>
            <person name="Moitinho-Silva L."/>
            <person name="Blasche S."/>
            <person name="Jahn M.T."/>
            <person name="Gossmann T.I."/>
            <person name="Heuerta-Cepas J."/>
            <person name="Hercog R."/>
            <person name="Luetge M."/>
            <person name="Bahram M."/>
            <person name="Pryszlak A."/>
            <person name="Alves R.J."/>
            <person name="Waszak S.M."/>
            <person name="Zhu A."/>
            <person name="Ye L."/>
            <person name="Costea P.I."/>
            <person name="Aalvink S."/>
            <person name="Belzer C."/>
            <person name="Forslund S.K."/>
            <person name="Sunagawa S."/>
            <person name="Hentschel U."/>
            <person name="Merten C."/>
            <person name="Patil K.R."/>
            <person name="Benes V."/>
            <person name="Bork P."/>
        </authorList>
    </citation>
    <scope>NUCLEOTIDE SEQUENCE [LARGE SCALE GENOMIC DNA]</scope>
    <source>
        <strain evidence="11 12">HDS1380</strain>
    </source>
</reference>
<keyword evidence="9" id="KW-0028">Amino-acid biosynthesis</keyword>
<dbReference type="GO" id="GO:0008652">
    <property type="term" value="P:amino acid biosynthetic process"/>
    <property type="evidence" value="ECO:0007669"/>
    <property type="project" value="UniProtKB-UniRule"/>
</dbReference>
<dbReference type="NCBIfam" id="TIGR00017">
    <property type="entry name" value="cmk"/>
    <property type="match status" value="1"/>
</dbReference>
<evidence type="ECO:0000256" key="4">
    <source>
        <dbReference type="ARBA" id="ARBA00022777"/>
    </source>
</evidence>
<comment type="catalytic activity">
    <reaction evidence="6 8">
        <text>dCMP + ATP = dCDP + ADP</text>
        <dbReference type="Rhea" id="RHEA:25094"/>
        <dbReference type="ChEBI" id="CHEBI:30616"/>
        <dbReference type="ChEBI" id="CHEBI:57566"/>
        <dbReference type="ChEBI" id="CHEBI:58593"/>
        <dbReference type="ChEBI" id="CHEBI:456216"/>
        <dbReference type="EC" id="2.7.4.25"/>
    </reaction>
</comment>
<dbReference type="GO" id="GO:0006220">
    <property type="term" value="P:pyrimidine nucleotide metabolic process"/>
    <property type="evidence" value="ECO:0007669"/>
    <property type="project" value="UniProtKB-UniRule"/>
</dbReference>
<proteinExistence type="inferred from homology"/>
<dbReference type="RefSeq" id="WP_129227291.1">
    <property type="nucleotide sequence ID" value="NZ_SDOZ01000005.1"/>
</dbReference>
<dbReference type="SUPFAM" id="SSF52540">
    <property type="entry name" value="P-loop containing nucleoside triphosphate hydrolases"/>
    <property type="match status" value="1"/>
</dbReference>
<dbReference type="Proteomes" id="UP000291269">
    <property type="component" value="Unassembled WGS sequence"/>
</dbReference>
<feature type="binding site" evidence="8">
    <location>
        <begin position="121"/>
        <end position="129"/>
    </location>
    <ligand>
        <name>ATP</name>
        <dbReference type="ChEBI" id="CHEBI:30616"/>
    </ligand>
</feature>
<comment type="catalytic activity">
    <reaction evidence="7 8">
        <text>CMP + ATP = CDP + ADP</text>
        <dbReference type="Rhea" id="RHEA:11600"/>
        <dbReference type="ChEBI" id="CHEBI:30616"/>
        <dbReference type="ChEBI" id="CHEBI:58069"/>
        <dbReference type="ChEBI" id="CHEBI:60377"/>
        <dbReference type="ChEBI" id="CHEBI:456216"/>
        <dbReference type="EC" id="2.7.4.25"/>
    </reaction>
</comment>
<dbReference type="EC" id="2.7.4.25" evidence="8"/>
<dbReference type="InterPro" id="IPR027417">
    <property type="entry name" value="P-loop_NTPase"/>
</dbReference>
<evidence type="ECO:0000256" key="8">
    <source>
        <dbReference type="HAMAP-Rule" id="MF_00238"/>
    </source>
</evidence>
<dbReference type="GO" id="GO:0005737">
    <property type="term" value="C:cytoplasm"/>
    <property type="evidence" value="ECO:0007669"/>
    <property type="project" value="UniProtKB-SubCell"/>
</dbReference>
<dbReference type="Gene3D" id="3.30.1330.40">
    <property type="entry name" value="RutC-like"/>
    <property type="match status" value="1"/>
</dbReference>
<keyword evidence="12" id="KW-1185">Reference proteome</keyword>
<feature type="domain" description="Cytidylate kinase" evidence="10">
    <location>
        <begin position="117"/>
        <end position="330"/>
    </location>
</feature>
<dbReference type="SUPFAM" id="SSF55298">
    <property type="entry name" value="YjgF-like"/>
    <property type="match status" value="1"/>
</dbReference>
<keyword evidence="9" id="KW-0413">Isomerase</keyword>
<evidence type="ECO:0000256" key="3">
    <source>
        <dbReference type="ARBA" id="ARBA00022741"/>
    </source>
</evidence>
<keyword evidence="3 8" id="KW-0547">Nucleotide-binding</keyword>
<dbReference type="InterPro" id="IPR035959">
    <property type="entry name" value="RutC-like_sf"/>
</dbReference>
<dbReference type="GO" id="GO:0036431">
    <property type="term" value="F:dCMP kinase activity"/>
    <property type="evidence" value="ECO:0007669"/>
    <property type="project" value="InterPro"/>
</dbReference>
<dbReference type="OrthoDB" id="9807434at2"/>
<keyword evidence="2 8" id="KW-0808">Transferase</keyword>
<keyword evidence="8" id="KW-0963">Cytoplasm</keyword>
<comment type="subcellular location">
    <subcellularLocation>
        <location evidence="8">Cytoplasm</location>
    </subcellularLocation>
</comment>
<dbReference type="InterPro" id="IPR011994">
    <property type="entry name" value="Cytidylate_kinase_dom"/>
</dbReference>
<dbReference type="GO" id="GO:0046417">
    <property type="term" value="P:chorismate metabolic process"/>
    <property type="evidence" value="ECO:0007669"/>
    <property type="project" value="TreeGrafter"/>
</dbReference>
<keyword evidence="9" id="KW-0057">Aromatic amino acid biosynthesis</keyword>
<evidence type="ECO:0000313" key="12">
    <source>
        <dbReference type="Proteomes" id="UP000291269"/>
    </source>
</evidence>
<dbReference type="EMBL" id="SDOZ01000005">
    <property type="protein sequence ID" value="RXZ57898.1"/>
    <property type="molecule type" value="Genomic_DNA"/>
</dbReference>
<protein>
    <recommendedName>
        <fullName evidence="8">Cytidylate kinase</fullName>
        <shortName evidence="8">CK</shortName>
        <ecNumber evidence="8">2.7.4.25</ecNumber>
    </recommendedName>
    <alternativeName>
        <fullName evidence="8">Cytidine monophosphate kinase</fullName>
        <shortName evidence="8">CMP kinase</shortName>
    </alternativeName>
</protein>
<evidence type="ECO:0000256" key="2">
    <source>
        <dbReference type="ARBA" id="ARBA00022679"/>
    </source>
</evidence>
<dbReference type="NCBIfam" id="TIGR01796">
    <property type="entry name" value="CM_mono_aroH"/>
    <property type="match status" value="1"/>
</dbReference>
<dbReference type="GO" id="GO:0009073">
    <property type="term" value="P:aromatic amino acid family biosynthetic process"/>
    <property type="evidence" value="ECO:0007669"/>
    <property type="project" value="UniProtKB-UniRule"/>
</dbReference>
<accession>A0A4Q2K4G9</accession>
<comment type="caution">
    <text evidence="11">The sequence shown here is derived from an EMBL/GenBank/DDBJ whole genome shotgun (WGS) entry which is preliminary data.</text>
</comment>
<evidence type="ECO:0000256" key="5">
    <source>
        <dbReference type="ARBA" id="ARBA00022840"/>
    </source>
</evidence>
<name>A0A4Q2K4G9_9FIRM</name>
<dbReference type="GO" id="GO:0004106">
    <property type="term" value="F:chorismate mutase activity"/>
    <property type="evidence" value="ECO:0007669"/>
    <property type="project" value="UniProtKB-UniRule"/>
</dbReference>
<dbReference type="CDD" id="cd02020">
    <property type="entry name" value="CMPK"/>
    <property type="match status" value="1"/>
</dbReference>
<evidence type="ECO:0000259" key="10">
    <source>
        <dbReference type="Pfam" id="PF02224"/>
    </source>
</evidence>
<dbReference type="PANTHER" id="PTHR21164">
    <property type="entry name" value="CHORISMATE MUTASE"/>
    <property type="match status" value="1"/>
</dbReference>
<dbReference type="PANTHER" id="PTHR21164:SF0">
    <property type="entry name" value="CHORISMATE MUTASE AROH"/>
    <property type="match status" value="1"/>
</dbReference>
<dbReference type="Pfam" id="PF02224">
    <property type="entry name" value="Cytidylate_kin"/>
    <property type="match status" value="1"/>
</dbReference>